<comment type="similarity">
    <text evidence="5">Belongs to the SarZ family.</text>
</comment>
<gene>
    <name evidence="9" type="ORF">SAMN02745196_02133</name>
</gene>
<dbReference type="PROSITE" id="PS50995">
    <property type="entry name" value="HTH_MARR_2"/>
    <property type="match status" value="1"/>
</dbReference>
<dbReference type="PRINTS" id="PR00598">
    <property type="entry name" value="HTHMARR"/>
</dbReference>
<evidence type="ECO:0000256" key="2">
    <source>
        <dbReference type="ARBA" id="ARBA00023015"/>
    </source>
</evidence>
<sequence>MGKSVKIINELLVDLFNDILVIEQNAIKDGNFSDISITEVHTIEAIGMYSSRTMSEVAQQLDITVGTLTIAINNLVKKGYVERERSEIDRRVVLIQLTRKGKLVYRIHEKFHSDMIKATIAGLSDDEEQVLVDSLEKLSNFFKIKYFSNDDVKPKKSYNAKK</sequence>
<reference evidence="9 10" key="1">
    <citation type="submission" date="2016-11" db="EMBL/GenBank/DDBJ databases">
        <authorList>
            <person name="Jaros S."/>
            <person name="Januszkiewicz K."/>
            <person name="Wedrychowicz H."/>
        </authorList>
    </citation>
    <scope>NUCLEOTIDE SEQUENCE [LARGE SCALE GENOMIC DNA]</scope>
    <source>
        <strain evidence="9 10">DSM 3089</strain>
    </source>
</reference>
<comment type="subcellular location">
    <subcellularLocation>
        <location evidence="1">Cytoplasm</location>
    </subcellularLocation>
</comment>
<dbReference type="AlphaFoldDB" id="A0A1M5XAE3"/>
<dbReference type="EMBL" id="FQXP01000007">
    <property type="protein sequence ID" value="SHH96494.1"/>
    <property type="molecule type" value="Genomic_DNA"/>
</dbReference>
<evidence type="ECO:0000256" key="6">
    <source>
        <dbReference type="ARBA" id="ARBA00047188"/>
    </source>
</evidence>
<organism evidence="9 10">
    <name type="scientific">Clostridium collagenovorans DSM 3089</name>
    <dbReference type="NCBI Taxonomy" id="1121306"/>
    <lineage>
        <taxon>Bacteria</taxon>
        <taxon>Bacillati</taxon>
        <taxon>Bacillota</taxon>
        <taxon>Clostridia</taxon>
        <taxon>Eubacteriales</taxon>
        <taxon>Clostridiaceae</taxon>
        <taxon>Clostridium</taxon>
    </lineage>
</organism>
<dbReference type="InterPro" id="IPR055166">
    <property type="entry name" value="Transc_reg_Sar_Rot_HTH"/>
</dbReference>
<name>A0A1M5XAE3_9CLOT</name>
<evidence type="ECO:0000256" key="7">
    <source>
        <dbReference type="ARBA" id="ARBA00047207"/>
    </source>
</evidence>
<protein>
    <recommendedName>
        <fullName evidence="6">HTH-type transcriptional regulator SarZ</fullName>
    </recommendedName>
    <alternativeName>
        <fullName evidence="7">Staphylococcal accessory regulator Z</fullName>
    </alternativeName>
</protein>
<keyword evidence="10" id="KW-1185">Reference proteome</keyword>
<accession>A0A1M5XAE3</accession>
<feature type="domain" description="HTH marR-type" evidence="8">
    <location>
        <begin position="1"/>
        <end position="140"/>
    </location>
</feature>
<dbReference type="Proteomes" id="UP000184526">
    <property type="component" value="Unassembled WGS sequence"/>
</dbReference>
<evidence type="ECO:0000313" key="9">
    <source>
        <dbReference type="EMBL" id="SHH96494.1"/>
    </source>
</evidence>
<dbReference type="Gene3D" id="1.10.10.10">
    <property type="entry name" value="Winged helix-like DNA-binding domain superfamily/Winged helix DNA-binding domain"/>
    <property type="match status" value="1"/>
</dbReference>
<evidence type="ECO:0000259" key="8">
    <source>
        <dbReference type="PROSITE" id="PS50995"/>
    </source>
</evidence>
<evidence type="ECO:0000256" key="1">
    <source>
        <dbReference type="ARBA" id="ARBA00004496"/>
    </source>
</evidence>
<keyword evidence="4" id="KW-0804">Transcription</keyword>
<dbReference type="STRING" id="1121306.SAMN02745196_02133"/>
<dbReference type="SMART" id="SM00347">
    <property type="entry name" value="HTH_MARR"/>
    <property type="match status" value="1"/>
</dbReference>
<keyword evidence="2" id="KW-0805">Transcription regulation</keyword>
<dbReference type="OrthoDB" id="5461037at2"/>
<dbReference type="SUPFAM" id="SSF46785">
    <property type="entry name" value="Winged helix' DNA-binding domain"/>
    <property type="match status" value="1"/>
</dbReference>
<evidence type="ECO:0000256" key="3">
    <source>
        <dbReference type="ARBA" id="ARBA00023125"/>
    </source>
</evidence>
<dbReference type="GO" id="GO:0003700">
    <property type="term" value="F:DNA-binding transcription factor activity"/>
    <property type="evidence" value="ECO:0007669"/>
    <property type="project" value="InterPro"/>
</dbReference>
<keyword evidence="3" id="KW-0238">DNA-binding</keyword>
<dbReference type="GO" id="GO:0003677">
    <property type="term" value="F:DNA binding"/>
    <property type="evidence" value="ECO:0007669"/>
    <property type="project" value="UniProtKB-KW"/>
</dbReference>
<dbReference type="RefSeq" id="WP_072831996.1">
    <property type="nucleotide sequence ID" value="NZ_FQXP01000007.1"/>
</dbReference>
<dbReference type="InterPro" id="IPR000835">
    <property type="entry name" value="HTH_MarR-typ"/>
</dbReference>
<dbReference type="InterPro" id="IPR036388">
    <property type="entry name" value="WH-like_DNA-bd_sf"/>
</dbReference>
<dbReference type="PANTHER" id="PTHR42756:SF1">
    <property type="entry name" value="TRANSCRIPTIONAL REPRESSOR OF EMRAB OPERON"/>
    <property type="match status" value="1"/>
</dbReference>
<dbReference type="Pfam" id="PF22381">
    <property type="entry name" value="Staph_reg_Sar_Rot"/>
    <property type="match status" value="1"/>
</dbReference>
<dbReference type="GO" id="GO:0005737">
    <property type="term" value="C:cytoplasm"/>
    <property type="evidence" value="ECO:0007669"/>
    <property type="project" value="UniProtKB-SubCell"/>
</dbReference>
<dbReference type="PANTHER" id="PTHR42756">
    <property type="entry name" value="TRANSCRIPTIONAL REGULATOR, MARR"/>
    <property type="match status" value="1"/>
</dbReference>
<evidence type="ECO:0000256" key="5">
    <source>
        <dbReference type="ARBA" id="ARBA00046337"/>
    </source>
</evidence>
<evidence type="ECO:0000313" key="10">
    <source>
        <dbReference type="Proteomes" id="UP000184526"/>
    </source>
</evidence>
<evidence type="ECO:0000256" key="4">
    <source>
        <dbReference type="ARBA" id="ARBA00023163"/>
    </source>
</evidence>
<proteinExistence type="inferred from homology"/>
<dbReference type="InterPro" id="IPR036390">
    <property type="entry name" value="WH_DNA-bd_sf"/>
</dbReference>